<dbReference type="AlphaFoldDB" id="A0A927BR00"/>
<feature type="transmembrane region" description="Helical" evidence="6">
    <location>
        <begin position="259"/>
        <end position="282"/>
    </location>
</feature>
<dbReference type="PANTHER" id="PTHR35007">
    <property type="entry name" value="INTEGRAL MEMBRANE PROTEIN-RELATED"/>
    <property type="match status" value="1"/>
</dbReference>
<evidence type="ECO:0000256" key="1">
    <source>
        <dbReference type="ARBA" id="ARBA00004651"/>
    </source>
</evidence>
<keyword evidence="3 6" id="KW-0812">Transmembrane</keyword>
<keyword evidence="4 6" id="KW-1133">Transmembrane helix</keyword>
<evidence type="ECO:0000256" key="6">
    <source>
        <dbReference type="SAM" id="Phobius"/>
    </source>
</evidence>
<feature type="domain" description="Type II secretion system protein GspF" evidence="7">
    <location>
        <begin position="145"/>
        <end position="275"/>
    </location>
</feature>
<evidence type="ECO:0000259" key="7">
    <source>
        <dbReference type="Pfam" id="PF00482"/>
    </source>
</evidence>
<name>A0A927BR00_9BACL</name>
<dbReference type="PANTHER" id="PTHR35007:SF2">
    <property type="entry name" value="PILUS ASSEMBLE PROTEIN"/>
    <property type="match status" value="1"/>
</dbReference>
<dbReference type="EMBL" id="JACXIZ010000010">
    <property type="protein sequence ID" value="MBD2844326.1"/>
    <property type="molecule type" value="Genomic_DNA"/>
</dbReference>
<proteinExistence type="predicted"/>
<dbReference type="InterPro" id="IPR018076">
    <property type="entry name" value="T2SS_GspF_dom"/>
</dbReference>
<organism evidence="8 9">
    <name type="scientific">Paenibacillus sabuli</name>
    <dbReference type="NCBI Taxonomy" id="2772509"/>
    <lineage>
        <taxon>Bacteria</taxon>
        <taxon>Bacillati</taxon>
        <taxon>Bacillota</taxon>
        <taxon>Bacilli</taxon>
        <taxon>Bacillales</taxon>
        <taxon>Paenibacillaceae</taxon>
        <taxon>Paenibacillus</taxon>
    </lineage>
</organism>
<dbReference type="RefSeq" id="WP_190914905.1">
    <property type="nucleotide sequence ID" value="NZ_JACXIZ010000010.1"/>
</dbReference>
<keyword evidence="9" id="KW-1185">Reference proteome</keyword>
<evidence type="ECO:0000313" key="8">
    <source>
        <dbReference type="EMBL" id="MBD2844326.1"/>
    </source>
</evidence>
<feature type="transmembrane region" description="Helical" evidence="6">
    <location>
        <begin position="97"/>
        <end position="123"/>
    </location>
</feature>
<evidence type="ECO:0000256" key="2">
    <source>
        <dbReference type="ARBA" id="ARBA00022475"/>
    </source>
</evidence>
<comment type="subcellular location">
    <subcellularLocation>
        <location evidence="1">Cell membrane</location>
        <topology evidence="1">Multi-pass membrane protein</topology>
    </subcellularLocation>
</comment>
<sequence length="283" mass="31116">MLAFAALLLAALWGAGTLWARGDPRLRRLPAKELLLAGPFLRLFERTNLWGKAQDQLAGLHRKLVILHGTGHMPAATQRFLAEQIGLGYAALSGAALIAWLAGETPVLALGAVLGALLPAVRLRDVHRSFERRRQDMLLALPELLSKLILLVGAGETVTRALVRCASAVSAAERDHPLYRELRRMCNELHNGAAFQLALEGFGKRCAVQEVSIFTTTVLLNYRRGGERFTLSLRELSYTLWEKRKAVARGRGEEASAKLIFPMTVIFFMLMVLVAAPAMLMIG</sequence>
<comment type="caution">
    <text evidence="8">The sequence shown here is derived from an EMBL/GenBank/DDBJ whole genome shotgun (WGS) entry which is preliminary data.</text>
</comment>
<evidence type="ECO:0000313" key="9">
    <source>
        <dbReference type="Proteomes" id="UP000621560"/>
    </source>
</evidence>
<protein>
    <submittedName>
        <fullName evidence="8">Type II secretion system F family protein</fullName>
    </submittedName>
</protein>
<reference evidence="8" key="1">
    <citation type="submission" date="2020-09" db="EMBL/GenBank/DDBJ databases">
        <title>A novel bacterium of genus Paenibacillus, isolated from South China Sea.</title>
        <authorList>
            <person name="Huang H."/>
            <person name="Mo K."/>
            <person name="Hu Y."/>
        </authorList>
    </citation>
    <scope>NUCLEOTIDE SEQUENCE</scope>
    <source>
        <strain evidence="8">IB182496</strain>
    </source>
</reference>
<evidence type="ECO:0000256" key="4">
    <source>
        <dbReference type="ARBA" id="ARBA00022989"/>
    </source>
</evidence>
<evidence type="ECO:0000256" key="3">
    <source>
        <dbReference type="ARBA" id="ARBA00022692"/>
    </source>
</evidence>
<evidence type="ECO:0000256" key="5">
    <source>
        <dbReference type="ARBA" id="ARBA00023136"/>
    </source>
</evidence>
<keyword evidence="2" id="KW-1003">Cell membrane</keyword>
<accession>A0A927BR00</accession>
<dbReference type="GO" id="GO:0005886">
    <property type="term" value="C:plasma membrane"/>
    <property type="evidence" value="ECO:0007669"/>
    <property type="project" value="UniProtKB-SubCell"/>
</dbReference>
<dbReference type="Proteomes" id="UP000621560">
    <property type="component" value="Unassembled WGS sequence"/>
</dbReference>
<keyword evidence="5 6" id="KW-0472">Membrane</keyword>
<gene>
    <name evidence="8" type="ORF">IDH44_03920</name>
</gene>
<dbReference type="Pfam" id="PF00482">
    <property type="entry name" value="T2SSF"/>
    <property type="match status" value="1"/>
</dbReference>